<sequence>MVDYGVRFNFISCDRERVLSLPPDVRQWLPPQHLCGKVLAAVQKLDLSAFLAGYRADGQGHAAYPPDVVLSLVLYCYSKGIRSSRRIEAACLDDVGCRIIAANQQIDHATIARFLRRHRHRLESLFLQVLALCGRRGMVDLSAVAVDGSPMHANAARSSNRTLQQLEAVVADGEARIARSMTGLAPDTTTASAQPAGLRRVGRNELSWGPLARLGDRIARARTARDNLYERALPSSGEIQLKVEAAERMVARAEQRLAAVTAAHTTTLQAYARRTRQDQAVGRQRANGRPPVALHAKASVLRQRERLARAQAGLQNIRNPHPTPSPRTRASLTDPQSRLMLGKRGGYVQGYNVQIASTRNQLLLTIELQDNPSDMTALVPVVKRTQHNCAAAGIDGQVAAWLADSGYASAANFAALNDLPLFVSVTQEYRQTHSPHPPQPASVPAGQRDMAARLATPAGREFYARRSALVEPGFAQLFQRFGRHLHYRGATSVDAEIKLLGAVHNLNKLFRHDAKRPS</sequence>
<protein>
    <submittedName>
        <fullName evidence="4">Transposase</fullName>
    </submittedName>
</protein>
<organism evidence="4 5">
    <name type="scientific">Couchioplanes caeruleus</name>
    <dbReference type="NCBI Taxonomy" id="56438"/>
    <lineage>
        <taxon>Bacteria</taxon>
        <taxon>Bacillati</taxon>
        <taxon>Actinomycetota</taxon>
        <taxon>Actinomycetes</taxon>
        <taxon>Micromonosporales</taxon>
        <taxon>Micromonosporaceae</taxon>
        <taxon>Couchioplanes</taxon>
    </lineage>
</organism>
<evidence type="ECO:0000259" key="2">
    <source>
        <dbReference type="Pfam" id="PF01609"/>
    </source>
</evidence>
<evidence type="ECO:0000313" key="4">
    <source>
        <dbReference type="EMBL" id="ROP27712.1"/>
    </source>
</evidence>
<evidence type="ECO:0000259" key="3">
    <source>
        <dbReference type="Pfam" id="PF05598"/>
    </source>
</evidence>
<evidence type="ECO:0000313" key="5">
    <source>
        <dbReference type="Proteomes" id="UP000271683"/>
    </source>
</evidence>
<dbReference type="GO" id="GO:0003677">
    <property type="term" value="F:DNA binding"/>
    <property type="evidence" value="ECO:0007669"/>
    <property type="project" value="InterPro"/>
</dbReference>
<dbReference type="EMBL" id="RJKL01000001">
    <property type="protein sequence ID" value="ROP27712.1"/>
    <property type="molecule type" value="Genomic_DNA"/>
</dbReference>
<name>A0A3N1GBP4_9ACTN</name>
<dbReference type="InterPro" id="IPR008490">
    <property type="entry name" value="Transposase_InsH_N"/>
</dbReference>
<dbReference type="AlphaFoldDB" id="A0A3N1GBP4"/>
<comment type="caution">
    <text evidence="4">The sequence shown here is derived from an EMBL/GenBank/DDBJ whole genome shotgun (WGS) entry which is preliminary data.</text>
</comment>
<dbReference type="Proteomes" id="UP000271683">
    <property type="component" value="Unassembled WGS sequence"/>
</dbReference>
<dbReference type="PANTHER" id="PTHR33408">
    <property type="entry name" value="TRANSPOSASE"/>
    <property type="match status" value="1"/>
</dbReference>
<dbReference type="Pfam" id="PF05598">
    <property type="entry name" value="DUF772"/>
    <property type="match status" value="1"/>
</dbReference>
<feature type="coiled-coil region" evidence="1">
    <location>
        <begin position="211"/>
        <end position="263"/>
    </location>
</feature>
<dbReference type="Pfam" id="PF01609">
    <property type="entry name" value="DDE_Tnp_1"/>
    <property type="match status" value="1"/>
</dbReference>
<gene>
    <name evidence="4" type="ORF">EDD30_0403</name>
</gene>
<accession>A0A3N1GBP4</accession>
<dbReference type="GO" id="GO:0004803">
    <property type="term" value="F:transposase activity"/>
    <property type="evidence" value="ECO:0007669"/>
    <property type="project" value="InterPro"/>
</dbReference>
<dbReference type="OrthoDB" id="4227096at2"/>
<feature type="domain" description="Transposase IS4-like" evidence="2">
    <location>
        <begin position="343"/>
        <end position="506"/>
    </location>
</feature>
<feature type="domain" description="Transposase InsH N-terminal" evidence="3">
    <location>
        <begin position="25"/>
        <end position="117"/>
    </location>
</feature>
<dbReference type="InterPro" id="IPR002559">
    <property type="entry name" value="Transposase_11"/>
</dbReference>
<dbReference type="RefSeq" id="WP_123678022.1">
    <property type="nucleotide sequence ID" value="NZ_RJKL01000001.1"/>
</dbReference>
<proteinExistence type="predicted"/>
<dbReference type="GO" id="GO:0006313">
    <property type="term" value="P:DNA transposition"/>
    <property type="evidence" value="ECO:0007669"/>
    <property type="project" value="InterPro"/>
</dbReference>
<keyword evidence="1" id="KW-0175">Coiled coil</keyword>
<evidence type="ECO:0000256" key="1">
    <source>
        <dbReference type="SAM" id="Coils"/>
    </source>
</evidence>
<reference evidence="4 5" key="1">
    <citation type="submission" date="2018-11" db="EMBL/GenBank/DDBJ databases">
        <title>Sequencing the genomes of 1000 actinobacteria strains.</title>
        <authorList>
            <person name="Klenk H.-P."/>
        </authorList>
    </citation>
    <scope>NUCLEOTIDE SEQUENCE [LARGE SCALE GENOMIC DNA]</scope>
    <source>
        <strain evidence="4 5">DSM 43634</strain>
    </source>
</reference>